<dbReference type="Proteomes" id="UP000248198">
    <property type="component" value="Unassembled WGS sequence"/>
</dbReference>
<dbReference type="RefSeq" id="WP_110830182.1">
    <property type="nucleotide sequence ID" value="NZ_QKLU01000003.1"/>
</dbReference>
<dbReference type="AlphaFoldDB" id="A0A318UFF1"/>
<keyword evidence="2" id="KW-1185">Reference proteome</keyword>
<gene>
    <name evidence="1" type="ORF">B0O44_103571</name>
</gene>
<comment type="caution">
    <text evidence="1">The sequence shown here is derived from an EMBL/GenBank/DDBJ whole genome shotgun (WGS) entry which is preliminary data.</text>
</comment>
<dbReference type="EMBL" id="QKLU01000003">
    <property type="protein sequence ID" value="PYF75122.1"/>
    <property type="molecule type" value="Genomic_DNA"/>
</dbReference>
<sequence>MKKLITAVILGSTLTAFFYSCSKKERIICAADPVSTYGAFRIVDQSTGTDLFFADHPKYSLKDIYAFKTKDLARHDTIRPIVFGKKETIQAFILPLNFTKSRDTLILKIANTAEDKFIYTTKKATSQCSLNELDKIYLNNIEATYLKDQNVYILKKP</sequence>
<protein>
    <recommendedName>
        <fullName evidence="3">Lipoprotein</fullName>
    </recommendedName>
</protein>
<organism evidence="1 2">
    <name type="scientific">Pedobacter nutrimenti</name>
    <dbReference type="NCBI Taxonomy" id="1241337"/>
    <lineage>
        <taxon>Bacteria</taxon>
        <taxon>Pseudomonadati</taxon>
        <taxon>Bacteroidota</taxon>
        <taxon>Sphingobacteriia</taxon>
        <taxon>Sphingobacteriales</taxon>
        <taxon>Sphingobacteriaceae</taxon>
        <taxon>Pedobacter</taxon>
    </lineage>
</organism>
<evidence type="ECO:0000313" key="2">
    <source>
        <dbReference type="Proteomes" id="UP000248198"/>
    </source>
</evidence>
<evidence type="ECO:0008006" key="3">
    <source>
        <dbReference type="Google" id="ProtNLM"/>
    </source>
</evidence>
<reference evidence="1 2" key="1">
    <citation type="submission" date="2018-06" db="EMBL/GenBank/DDBJ databases">
        <title>Genomic Encyclopedia of Archaeal and Bacterial Type Strains, Phase II (KMG-II): from individual species to whole genera.</title>
        <authorList>
            <person name="Goeker M."/>
        </authorList>
    </citation>
    <scope>NUCLEOTIDE SEQUENCE [LARGE SCALE GENOMIC DNA]</scope>
    <source>
        <strain evidence="1 2">DSM 27372</strain>
    </source>
</reference>
<dbReference type="OrthoDB" id="796798at2"/>
<accession>A0A318UFF1</accession>
<proteinExistence type="predicted"/>
<dbReference type="PROSITE" id="PS51257">
    <property type="entry name" value="PROKAR_LIPOPROTEIN"/>
    <property type="match status" value="1"/>
</dbReference>
<evidence type="ECO:0000313" key="1">
    <source>
        <dbReference type="EMBL" id="PYF75122.1"/>
    </source>
</evidence>
<name>A0A318UFF1_9SPHI</name>